<sequence length="174" mass="20814">MDLELKHNWGGLSNLTSSLIWARYGYWLERCEPPDWYDDELKLAEAVVNIVQLPDVRYEVKFDSIITNEVIGTFRCWDEANQWVEPWEVGFRFKSKDIVEKNYKQEYEKHKQLHNGVINALLCYKETGRPIEPDWVPQSRTNFHWLKKGYKPENYKGFRQLQNTLRGNEVESEL</sequence>
<name>A0A6M3Y234_9ZZZZ</name>
<accession>A0A6M3Y234</accession>
<protein>
    <submittedName>
        <fullName evidence="1">Uncharacterized protein</fullName>
    </submittedName>
</protein>
<proteinExistence type="predicted"/>
<organism evidence="1">
    <name type="scientific">viral metagenome</name>
    <dbReference type="NCBI Taxonomy" id="1070528"/>
    <lineage>
        <taxon>unclassified sequences</taxon>
        <taxon>metagenomes</taxon>
        <taxon>organismal metagenomes</taxon>
    </lineage>
</organism>
<dbReference type="EMBL" id="MT145057">
    <property type="protein sequence ID" value="QJI03094.1"/>
    <property type="molecule type" value="Genomic_DNA"/>
</dbReference>
<reference evidence="1" key="1">
    <citation type="submission" date="2020-03" db="EMBL/GenBank/DDBJ databases">
        <title>The deep terrestrial virosphere.</title>
        <authorList>
            <person name="Holmfeldt K."/>
            <person name="Nilsson E."/>
            <person name="Simone D."/>
            <person name="Lopez-Fernandez M."/>
            <person name="Wu X."/>
            <person name="de Brujin I."/>
            <person name="Lundin D."/>
            <person name="Andersson A."/>
            <person name="Bertilsson S."/>
            <person name="Dopson M."/>
        </authorList>
    </citation>
    <scope>NUCLEOTIDE SEQUENCE</scope>
    <source>
        <strain evidence="1">TM448B04039</strain>
    </source>
</reference>
<dbReference type="AlphaFoldDB" id="A0A6M3Y234"/>
<evidence type="ECO:0000313" key="1">
    <source>
        <dbReference type="EMBL" id="QJI03094.1"/>
    </source>
</evidence>
<gene>
    <name evidence="1" type="ORF">TM448B04039_0012</name>
</gene>